<feature type="transmembrane region" description="Helical" evidence="7">
    <location>
        <begin position="90"/>
        <end position="116"/>
    </location>
</feature>
<keyword evidence="2" id="KW-0813">Transport</keyword>
<feature type="transmembrane region" description="Helical" evidence="7">
    <location>
        <begin position="53"/>
        <end position="78"/>
    </location>
</feature>
<feature type="transmembrane region" description="Helical" evidence="7">
    <location>
        <begin position="315"/>
        <end position="337"/>
    </location>
</feature>
<evidence type="ECO:0000256" key="6">
    <source>
        <dbReference type="ARBA" id="ARBA00023136"/>
    </source>
</evidence>
<accession>A0A9J6QV43</accession>
<dbReference type="GO" id="GO:0015297">
    <property type="term" value="F:antiporter activity"/>
    <property type="evidence" value="ECO:0007669"/>
    <property type="project" value="InterPro"/>
</dbReference>
<feature type="transmembrane region" description="Helical" evidence="7">
    <location>
        <begin position="194"/>
        <end position="215"/>
    </location>
</feature>
<comment type="subcellular location">
    <subcellularLocation>
        <location evidence="1">Cell membrane</location>
        <topology evidence="1">Multi-pass membrane protein</topology>
    </subcellularLocation>
</comment>
<dbReference type="RefSeq" id="WP_253021207.1">
    <property type="nucleotide sequence ID" value="NZ_JAOSHN010000004.1"/>
</dbReference>
<keyword evidence="5 7" id="KW-1133">Transmembrane helix</keyword>
<keyword evidence="3" id="KW-1003">Cell membrane</keyword>
<evidence type="ECO:0000256" key="1">
    <source>
        <dbReference type="ARBA" id="ARBA00004651"/>
    </source>
</evidence>
<dbReference type="GO" id="GO:0005886">
    <property type="term" value="C:plasma membrane"/>
    <property type="evidence" value="ECO:0007669"/>
    <property type="project" value="UniProtKB-SubCell"/>
</dbReference>
<dbReference type="EMBL" id="JAOSHN010000004">
    <property type="protein sequence ID" value="MCU7379011.1"/>
    <property type="molecule type" value="Genomic_DNA"/>
</dbReference>
<name>A0A9J6QV43_9FIRM</name>
<keyword evidence="6 7" id="KW-0472">Membrane</keyword>
<dbReference type="Pfam" id="PF01554">
    <property type="entry name" value="MatE"/>
    <property type="match status" value="2"/>
</dbReference>
<proteinExistence type="predicted"/>
<dbReference type="PIRSF" id="PIRSF006603">
    <property type="entry name" value="DinF"/>
    <property type="match status" value="1"/>
</dbReference>
<comment type="caution">
    <text evidence="8">The sequence shown here is derived from an EMBL/GenBank/DDBJ whole genome shotgun (WGS) entry which is preliminary data.</text>
</comment>
<keyword evidence="9" id="KW-1185">Reference proteome</keyword>
<feature type="transmembrane region" description="Helical" evidence="7">
    <location>
        <begin position="12"/>
        <end position="33"/>
    </location>
</feature>
<keyword evidence="4 7" id="KW-0812">Transmembrane</keyword>
<dbReference type="PANTHER" id="PTHR43549:SF3">
    <property type="entry name" value="MULTIDRUG RESISTANCE PROTEIN YPNP-RELATED"/>
    <property type="match status" value="1"/>
</dbReference>
<evidence type="ECO:0000256" key="4">
    <source>
        <dbReference type="ARBA" id="ARBA00022692"/>
    </source>
</evidence>
<organism evidence="8 9">
    <name type="scientific">Hominibacterium faecale</name>
    <dbReference type="NCBI Taxonomy" id="2839743"/>
    <lineage>
        <taxon>Bacteria</taxon>
        <taxon>Bacillati</taxon>
        <taxon>Bacillota</taxon>
        <taxon>Clostridia</taxon>
        <taxon>Peptostreptococcales</taxon>
        <taxon>Anaerovoracaceae</taxon>
        <taxon>Hominibacterium</taxon>
    </lineage>
</organism>
<dbReference type="NCBIfam" id="TIGR00797">
    <property type="entry name" value="matE"/>
    <property type="match status" value="1"/>
</dbReference>
<evidence type="ECO:0000313" key="8">
    <source>
        <dbReference type="EMBL" id="MCU7379011.1"/>
    </source>
</evidence>
<feature type="transmembrane region" description="Helical" evidence="7">
    <location>
        <begin position="280"/>
        <end position="303"/>
    </location>
</feature>
<evidence type="ECO:0000256" key="7">
    <source>
        <dbReference type="SAM" id="Phobius"/>
    </source>
</evidence>
<dbReference type="GO" id="GO:0042910">
    <property type="term" value="F:xenobiotic transmembrane transporter activity"/>
    <property type="evidence" value="ECO:0007669"/>
    <property type="project" value="InterPro"/>
</dbReference>
<feature type="transmembrane region" description="Helical" evidence="7">
    <location>
        <begin position="250"/>
        <end position="274"/>
    </location>
</feature>
<dbReference type="CDD" id="cd13138">
    <property type="entry name" value="MATE_yoeA_like"/>
    <property type="match status" value="1"/>
</dbReference>
<sequence>MKDERALVRGPIVPTLLKFAAPFLLASILQALYGAVDLLVVGQFADSAGVSAVAIGGQVMQTITGIVLGISTGGTVVIGQFVGARRDKNAAMAVGNLAALFLVIAVVLTGVMLVFVTPITEIMQTPPEAFEYTIEYITICSLGVPFIVGYNGVSGVFRGFGDSKSPLYFIALACVINIGLDLLLIAVFHMGAAGAAIATVTAQGISFLAGILYMMKKGLPVPFRMGYIGFKGGQAFRILKIGSPIAVQDALVNVSFLIITAIINTMGLVASAAVGIDEKIIVFAMLVPTSFASAVAVMTAQNVGARRMDRAKKSLWVGVGMSFLFGLAIWAFCQFYPETLTAIFSKDPQVIYTAGLYLQNYTIDCMLVAFIFCANSFFSGCGYSLFSLIHSLLATFGVRVPVSYFLSRLPGITLYEMGFVPPLASCLSIVLCLIYLKVGKGFRDHPPRR</sequence>
<dbReference type="InterPro" id="IPR048279">
    <property type="entry name" value="MdtK-like"/>
</dbReference>
<protein>
    <submittedName>
        <fullName evidence="8">MATE family efflux transporter</fullName>
    </submittedName>
</protein>
<dbReference type="InterPro" id="IPR002528">
    <property type="entry name" value="MATE_fam"/>
</dbReference>
<feature type="transmembrane region" description="Helical" evidence="7">
    <location>
        <begin position="167"/>
        <end position="188"/>
    </location>
</feature>
<feature type="transmembrane region" description="Helical" evidence="7">
    <location>
        <begin position="385"/>
        <end position="407"/>
    </location>
</feature>
<dbReference type="InterPro" id="IPR052031">
    <property type="entry name" value="Membrane_Transporter-Flippase"/>
</dbReference>
<dbReference type="AlphaFoldDB" id="A0A9J6QV43"/>
<evidence type="ECO:0000256" key="3">
    <source>
        <dbReference type="ARBA" id="ARBA00022475"/>
    </source>
</evidence>
<feature type="transmembrane region" description="Helical" evidence="7">
    <location>
        <begin position="136"/>
        <end position="160"/>
    </location>
</feature>
<dbReference type="Proteomes" id="UP001065549">
    <property type="component" value="Unassembled WGS sequence"/>
</dbReference>
<reference evidence="8" key="1">
    <citation type="submission" date="2022-09" db="EMBL/GenBank/DDBJ databases">
        <title>Culturomic study of gut microbiota in children with autism spectrum disorder.</title>
        <authorList>
            <person name="Efimov B.A."/>
            <person name="Chaplin A.V."/>
            <person name="Sokolova S.R."/>
            <person name="Pikina A.P."/>
            <person name="Korzhanova M."/>
            <person name="Belova V."/>
            <person name="Korostin D."/>
        </authorList>
    </citation>
    <scope>NUCLEOTIDE SEQUENCE</scope>
    <source>
        <strain evidence="8">ASD5510</strain>
    </source>
</reference>
<dbReference type="PANTHER" id="PTHR43549">
    <property type="entry name" value="MULTIDRUG RESISTANCE PROTEIN YPNP-RELATED"/>
    <property type="match status" value="1"/>
</dbReference>
<feature type="transmembrane region" description="Helical" evidence="7">
    <location>
        <begin position="419"/>
        <end position="438"/>
    </location>
</feature>
<evidence type="ECO:0000256" key="5">
    <source>
        <dbReference type="ARBA" id="ARBA00022989"/>
    </source>
</evidence>
<gene>
    <name evidence="8" type="ORF">OBO34_11690</name>
</gene>
<evidence type="ECO:0000256" key="2">
    <source>
        <dbReference type="ARBA" id="ARBA00022448"/>
    </source>
</evidence>
<evidence type="ECO:0000313" key="9">
    <source>
        <dbReference type="Proteomes" id="UP001065549"/>
    </source>
</evidence>
<feature type="transmembrane region" description="Helical" evidence="7">
    <location>
        <begin position="357"/>
        <end position="378"/>
    </location>
</feature>